<protein>
    <submittedName>
        <fullName evidence="2">Uncharacterized protein</fullName>
    </submittedName>
</protein>
<gene>
    <name evidence="2" type="ORF">E2C01_088076</name>
</gene>
<keyword evidence="3" id="KW-1185">Reference proteome</keyword>
<evidence type="ECO:0000313" key="2">
    <source>
        <dbReference type="EMBL" id="MPC92961.1"/>
    </source>
</evidence>
<proteinExistence type="predicted"/>
<sequence>MKIESRQLESDDVEVDWLCRDPSNGSQHCRRTASQTKASGMPGEAELSTNKSYSVRWLLFVLRDLWEQCDLHVDEISCFQYVLELFFFYGKAYSACTHT</sequence>
<comment type="caution">
    <text evidence="2">The sequence shown here is derived from an EMBL/GenBank/DDBJ whole genome shotgun (WGS) entry which is preliminary data.</text>
</comment>
<reference evidence="2 3" key="1">
    <citation type="submission" date="2019-05" db="EMBL/GenBank/DDBJ databases">
        <title>Another draft genome of Portunus trituberculatus and its Hox gene families provides insights of decapod evolution.</title>
        <authorList>
            <person name="Jeong J.-H."/>
            <person name="Song I."/>
            <person name="Kim S."/>
            <person name="Choi T."/>
            <person name="Kim D."/>
            <person name="Ryu S."/>
            <person name="Kim W."/>
        </authorList>
    </citation>
    <scope>NUCLEOTIDE SEQUENCE [LARGE SCALE GENOMIC DNA]</scope>
    <source>
        <tissue evidence="2">Muscle</tissue>
    </source>
</reference>
<accession>A0A5B7J560</accession>
<dbReference type="Proteomes" id="UP000324222">
    <property type="component" value="Unassembled WGS sequence"/>
</dbReference>
<name>A0A5B7J560_PORTR</name>
<organism evidence="2 3">
    <name type="scientific">Portunus trituberculatus</name>
    <name type="common">Swimming crab</name>
    <name type="synonym">Neptunus trituberculatus</name>
    <dbReference type="NCBI Taxonomy" id="210409"/>
    <lineage>
        <taxon>Eukaryota</taxon>
        <taxon>Metazoa</taxon>
        <taxon>Ecdysozoa</taxon>
        <taxon>Arthropoda</taxon>
        <taxon>Crustacea</taxon>
        <taxon>Multicrustacea</taxon>
        <taxon>Malacostraca</taxon>
        <taxon>Eumalacostraca</taxon>
        <taxon>Eucarida</taxon>
        <taxon>Decapoda</taxon>
        <taxon>Pleocyemata</taxon>
        <taxon>Brachyura</taxon>
        <taxon>Eubrachyura</taxon>
        <taxon>Portunoidea</taxon>
        <taxon>Portunidae</taxon>
        <taxon>Portuninae</taxon>
        <taxon>Portunus</taxon>
    </lineage>
</organism>
<evidence type="ECO:0000313" key="3">
    <source>
        <dbReference type="Proteomes" id="UP000324222"/>
    </source>
</evidence>
<feature type="compositionally biased region" description="Polar residues" evidence="1">
    <location>
        <begin position="23"/>
        <end position="38"/>
    </location>
</feature>
<feature type="region of interest" description="Disordered" evidence="1">
    <location>
        <begin position="23"/>
        <end position="46"/>
    </location>
</feature>
<dbReference type="AlphaFoldDB" id="A0A5B7J560"/>
<evidence type="ECO:0000256" key="1">
    <source>
        <dbReference type="SAM" id="MobiDB-lite"/>
    </source>
</evidence>
<dbReference type="EMBL" id="VSRR010093156">
    <property type="protein sequence ID" value="MPC92961.1"/>
    <property type="molecule type" value="Genomic_DNA"/>
</dbReference>